<protein>
    <submittedName>
        <fullName evidence="1">Uncharacterized protein</fullName>
    </submittedName>
</protein>
<reference evidence="1 2" key="1">
    <citation type="journal article" date="2016" name="Nat. Commun.">
        <title>Thousands of microbial genomes shed light on interconnected biogeochemical processes in an aquifer system.</title>
        <authorList>
            <person name="Anantharaman K."/>
            <person name="Brown C.T."/>
            <person name="Hug L.A."/>
            <person name="Sharon I."/>
            <person name="Castelle C.J."/>
            <person name="Probst A.J."/>
            <person name="Thomas B.C."/>
            <person name="Singh A."/>
            <person name="Wilkins M.J."/>
            <person name="Karaoz U."/>
            <person name="Brodie E.L."/>
            <person name="Williams K.H."/>
            <person name="Hubbard S.S."/>
            <person name="Banfield J.F."/>
        </authorList>
    </citation>
    <scope>NUCLEOTIDE SEQUENCE [LARGE SCALE GENOMIC DNA]</scope>
</reference>
<dbReference type="STRING" id="1802723.A2675_02045"/>
<name>A0A1G2SA55_9BACT</name>
<dbReference type="EMBL" id="MHUS01000006">
    <property type="protein sequence ID" value="OHA81927.1"/>
    <property type="molecule type" value="Genomic_DNA"/>
</dbReference>
<evidence type="ECO:0000313" key="2">
    <source>
        <dbReference type="Proteomes" id="UP000176997"/>
    </source>
</evidence>
<sequence>MNETLKVSLVAAILLFAGAFFFQNKIPEKSADSSITSGDYSPMPSIDMSNEYANYAQSFKTYESDLGFSFKYPPYLKATIDTGPTTSKIILAPVDANTDGGLSAIIISVAKNNVGLTPEEWLLGPNSGFDHSDGYFKTTIDGENAVYTNGGMWTVINTPDDKYRLSVTNLAQGNADILFTEMGIVIESLAFSKQ</sequence>
<accession>A0A1G2SA55</accession>
<proteinExistence type="predicted"/>
<comment type="caution">
    <text evidence="1">The sequence shown here is derived from an EMBL/GenBank/DDBJ whole genome shotgun (WGS) entry which is preliminary data.</text>
</comment>
<gene>
    <name evidence="1" type="ORF">A2675_02045</name>
</gene>
<evidence type="ECO:0000313" key="1">
    <source>
        <dbReference type="EMBL" id="OHA81927.1"/>
    </source>
</evidence>
<dbReference type="Proteomes" id="UP000176997">
    <property type="component" value="Unassembled WGS sequence"/>
</dbReference>
<organism evidence="1 2">
    <name type="scientific">Candidatus Yonathbacteria bacterium RIFCSPHIGHO2_01_FULL_51_10</name>
    <dbReference type="NCBI Taxonomy" id="1802723"/>
    <lineage>
        <taxon>Bacteria</taxon>
        <taxon>Candidatus Yonathiibacteriota</taxon>
    </lineage>
</organism>
<dbReference type="AlphaFoldDB" id="A0A1G2SA55"/>